<evidence type="ECO:0000256" key="10">
    <source>
        <dbReference type="ARBA" id="ARBA00048954"/>
    </source>
</evidence>
<dbReference type="EC" id="5.6.2.3" evidence="11 12"/>
<feature type="region of interest" description="Disordered" evidence="13">
    <location>
        <begin position="790"/>
        <end position="809"/>
    </location>
</feature>
<dbReference type="InterPro" id="IPR036185">
    <property type="entry name" value="DNA_heli_DnaB-like_N_sf"/>
</dbReference>
<dbReference type="SUPFAM" id="SSF48024">
    <property type="entry name" value="N-terminal domain of DnaB helicase"/>
    <property type="match status" value="1"/>
</dbReference>
<dbReference type="PANTHER" id="PTHR30153:SF2">
    <property type="entry name" value="REPLICATIVE DNA HELICASE"/>
    <property type="match status" value="1"/>
</dbReference>
<dbReference type="Gene3D" id="3.10.28.10">
    <property type="entry name" value="Homing endonucleases"/>
    <property type="match status" value="1"/>
</dbReference>
<evidence type="ECO:0000256" key="3">
    <source>
        <dbReference type="ARBA" id="ARBA00022705"/>
    </source>
</evidence>
<dbReference type="PROSITE" id="PS50819">
    <property type="entry name" value="INTEIN_ENDONUCLEASE"/>
    <property type="match status" value="1"/>
</dbReference>
<dbReference type="InterPro" id="IPR027417">
    <property type="entry name" value="P-loop_NTPase"/>
</dbReference>
<dbReference type="SUPFAM" id="SSF55608">
    <property type="entry name" value="Homing endonucleases"/>
    <property type="match status" value="1"/>
</dbReference>
<keyword evidence="5 12" id="KW-0378">Hydrolase</keyword>
<reference evidence="17" key="1">
    <citation type="journal article" date="2019" name="Int. J. Syst. Evol. Microbiol.">
        <title>The Global Catalogue of Microorganisms (GCM) 10K type strain sequencing project: providing services to taxonomists for standard genome sequencing and annotation.</title>
        <authorList>
            <consortium name="The Broad Institute Genomics Platform"/>
            <consortium name="The Broad Institute Genome Sequencing Center for Infectious Disease"/>
            <person name="Wu L."/>
            <person name="Ma J."/>
        </authorList>
    </citation>
    <scope>NUCLEOTIDE SEQUENCE [LARGE SCALE GENOMIC DNA]</scope>
    <source>
        <strain evidence="17">JCM 15589</strain>
    </source>
</reference>
<dbReference type="InterPro" id="IPR007692">
    <property type="entry name" value="DNA_helicase_DnaB"/>
</dbReference>
<feature type="compositionally biased region" description="Basic and acidic residues" evidence="13">
    <location>
        <begin position="792"/>
        <end position="809"/>
    </location>
</feature>
<keyword evidence="6 12" id="KW-0347">Helicase</keyword>
<evidence type="ECO:0000256" key="1">
    <source>
        <dbReference type="ARBA" id="ARBA00008428"/>
    </source>
</evidence>
<comment type="similarity">
    <text evidence="1 12">Belongs to the helicase family. DnaB subfamily.</text>
</comment>
<keyword evidence="8 12" id="KW-0238">DNA-binding</keyword>
<gene>
    <name evidence="16" type="ORF">GCM10009809_18950</name>
</gene>
<dbReference type="InterPro" id="IPR004042">
    <property type="entry name" value="Intein_endonuc_central"/>
</dbReference>
<keyword evidence="9" id="KW-0413">Isomerase</keyword>
<evidence type="ECO:0000256" key="12">
    <source>
        <dbReference type="RuleBase" id="RU362085"/>
    </source>
</evidence>
<evidence type="ECO:0000256" key="7">
    <source>
        <dbReference type="ARBA" id="ARBA00022840"/>
    </source>
</evidence>
<dbReference type="InterPro" id="IPR003587">
    <property type="entry name" value="Hint_dom_N"/>
</dbReference>
<feature type="domain" description="DOD-type homing endonuclease" evidence="14">
    <location>
        <begin position="483"/>
        <end position="552"/>
    </location>
</feature>
<evidence type="ECO:0000259" key="15">
    <source>
        <dbReference type="PROSITE" id="PS51199"/>
    </source>
</evidence>
<dbReference type="Gene3D" id="1.10.860.10">
    <property type="entry name" value="DNAb Helicase, Chain A"/>
    <property type="match status" value="1"/>
</dbReference>
<dbReference type="InterPro" id="IPR027434">
    <property type="entry name" value="Homing_endonucl"/>
</dbReference>
<feature type="domain" description="SF4 helicase" evidence="15">
    <location>
        <begin position="195"/>
        <end position="232"/>
    </location>
</feature>
<comment type="caution">
    <text evidence="16">The sequence shown here is derived from an EMBL/GenBank/DDBJ whole genome shotgun (WGS) entry which is preliminary data.</text>
</comment>
<evidence type="ECO:0000313" key="17">
    <source>
        <dbReference type="Proteomes" id="UP001501138"/>
    </source>
</evidence>
<evidence type="ECO:0000256" key="5">
    <source>
        <dbReference type="ARBA" id="ARBA00022801"/>
    </source>
</evidence>
<evidence type="ECO:0000256" key="11">
    <source>
        <dbReference type="NCBIfam" id="TIGR00665"/>
    </source>
</evidence>
<keyword evidence="3 12" id="KW-0235">DNA replication</keyword>
<dbReference type="SUPFAM" id="SSF52540">
    <property type="entry name" value="P-loop containing nucleoside triphosphate hydrolases"/>
    <property type="match status" value="2"/>
</dbReference>
<evidence type="ECO:0000259" key="14">
    <source>
        <dbReference type="PROSITE" id="PS50819"/>
    </source>
</evidence>
<dbReference type="Proteomes" id="UP001501138">
    <property type="component" value="Unassembled WGS sequence"/>
</dbReference>
<dbReference type="InterPro" id="IPR004860">
    <property type="entry name" value="LAGLIDADG_dom"/>
</dbReference>
<keyword evidence="7 12" id="KW-0067">ATP-binding</keyword>
<keyword evidence="2 12" id="KW-0639">Primosome</keyword>
<dbReference type="EMBL" id="BAAAPM010000003">
    <property type="protein sequence ID" value="GAA1723286.1"/>
    <property type="molecule type" value="Genomic_DNA"/>
</dbReference>
<comment type="catalytic activity">
    <reaction evidence="10 12">
        <text>ATP + H2O = ADP + phosphate + H(+)</text>
        <dbReference type="Rhea" id="RHEA:13065"/>
        <dbReference type="ChEBI" id="CHEBI:15377"/>
        <dbReference type="ChEBI" id="CHEBI:15378"/>
        <dbReference type="ChEBI" id="CHEBI:30616"/>
        <dbReference type="ChEBI" id="CHEBI:43474"/>
        <dbReference type="ChEBI" id="CHEBI:456216"/>
        <dbReference type="EC" id="5.6.2.3"/>
    </reaction>
</comment>
<feature type="domain" description="SF4 helicase" evidence="15">
    <location>
        <begin position="643"/>
        <end position="868"/>
    </location>
</feature>
<dbReference type="PROSITE" id="PS51199">
    <property type="entry name" value="SF4_HELICASE"/>
    <property type="match status" value="2"/>
</dbReference>
<evidence type="ECO:0000256" key="13">
    <source>
        <dbReference type="SAM" id="MobiDB-lite"/>
    </source>
</evidence>
<evidence type="ECO:0000256" key="2">
    <source>
        <dbReference type="ARBA" id="ARBA00022515"/>
    </source>
</evidence>
<evidence type="ECO:0000313" key="16">
    <source>
        <dbReference type="EMBL" id="GAA1723286.1"/>
    </source>
</evidence>
<keyword evidence="17" id="KW-1185">Reference proteome</keyword>
<evidence type="ECO:0000256" key="8">
    <source>
        <dbReference type="ARBA" id="ARBA00023125"/>
    </source>
</evidence>
<organism evidence="16 17">
    <name type="scientific">Isoptericola hypogeus</name>
    <dbReference type="NCBI Taxonomy" id="300179"/>
    <lineage>
        <taxon>Bacteria</taxon>
        <taxon>Bacillati</taxon>
        <taxon>Actinomycetota</taxon>
        <taxon>Actinomycetes</taxon>
        <taxon>Micrococcales</taxon>
        <taxon>Promicromonosporaceae</taxon>
        <taxon>Isoptericola</taxon>
    </lineage>
</organism>
<dbReference type="Gene3D" id="3.40.50.300">
    <property type="entry name" value="P-loop containing nucleotide triphosphate hydrolases"/>
    <property type="match status" value="2"/>
</dbReference>
<dbReference type="Pfam" id="PF00772">
    <property type="entry name" value="DnaB"/>
    <property type="match status" value="1"/>
</dbReference>
<evidence type="ECO:0000256" key="4">
    <source>
        <dbReference type="ARBA" id="ARBA00022741"/>
    </source>
</evidence>
<dbReference type="CDD" id="cd00984">
    <property type="entry name" value="DnaB_C"/>
    <property type="match status" value="1"/>
</dbReference>
<dbReference type="PANTHER" id="PTHR30153">
    <property type="entry name" value="REPLICATIVE DNA HELICASE DNAB"/>
    <property type="match status" value="1"/>
</dbReference>
<protein>
    <recommendedName>
        <fullName evidence="11 12">Replicative DNA helicase</fullName>
        <ecNumber evidence="11 12">5.6.2.3</ecNumber>
    </recommendedName>
</protein>
<name>A0ABP4VDU0_9MICO</name>
<sequence>MGMSIEELEAGYSGSSSGAGFDRTPPQDVAAEMSVLGGMLLSKDAIADVVEQIRGNDFYRPAHEAIYDAIIDLYGRGEPADAITVSGELTKRGELQRIGGAPYLHDLMAGVPTAANAGYYARIVQERAVLRRLVQAGTKIVQLGYATDGGDVEGIVNTAQAEIYAVTERKTSEDYLPLAEIIGGTMDEIEAAGHRGEGMTGVPTGFADLDRLTNGLHPGQMIVIAARPAMGKALALDTPLPTPTGWTTMGDVAVGDQLLAADGTPTRVVRATEVMTGRPCYEVVFDDGTTIVADAMHEWSTSTRAQRRKVRVGQDPEASIRTSEQIAQTLRCDTADKRANHSVVTAHALELPDAELPLHPYALGVWLGDGHSASARFTSADPEIAMRLEGLGHVVTARTDFEGGARLYQLQLPSDGPVATRHCVVCGAEFVPKLSQVKTCGRSCGGKASAVSAPSTAPTCPDCGRPSSGHRRCRECHRSHGSVAGILRALGVLEDKHVPAEYLRASETQRRELLAGLLDTDGTVNRTGSPQFTVTNRRLAEGFRELVHSLGYRSGWWEKSVEGRSAASSTAYTITFTTEDDVFALERKRLIHKERRRKPTARLTSRFIVDVRRVEPVPVRCVEIEHPSHLYLASRAMIPTHNSTLAIDIARSASIKNGQASVVFSLEMSRNEITMRLLSAEARVHLQKLRNGSMGEDDWQKLAKVMGKISEAPMFVDDSPNMSLTEIRAKCRRLKQKHDLKLVVIDYLQLMSSGKKVESRQQEVSEFSRALKLLAKEIEVPVIALSQLNRGPEQRQDKKPAMSDLRESGSIEQDADMVILLHREDAYEKESPRAGEADLIVAKHRNGPTDTITVAFQGHYSRFVDMQV</sequence>
<dbReference type="Pfam" id="PF03796">
    <property type="entry name" value="DnaB_C"/>
    <property type="match status" value="2"/>
</dbReference>
<proteinExistence type="inferred from homology"/>
<dbReference type="InterPro" id="IPR007694">
    <property type="entry name" value="DNA_helicase_DnaB-like_C"/>
</dbReference>
<keyword evidence="4 12" id="KW-0547">Nucleotide-binding</keyword>
<dbReference type="InterPro" id="IPR016136">
    <property type="entry name" value="DNA_helicase_N/primase_C"/>
</dbReference>
<evidence type="ECO:0000256" key="9">
    <source>
        <dbReference type="ARBA" id="ARBA00023235"/>
    </source>
</evidence>
<evidence type="ECO:0000256" key="6">
    <source>
        <dbReference type="ARBA" id="ARBA00022806"/>
    </source>
</evidence>
<dbReference type="NCBIfam" id="TIGR00665">
    <property type="entry name" value="DnaB"/>
    <property type="match status" value="1"/>
</dbReference>
<comment type="function">
    <text evidence="12">The main replicative DNA helicase, it participates in initiation and elongation during chromosome replication. Travels ahead of the DNA replisome, separating dsDNA into templates for DNA synthesis. A processive ATP-dependent 5'-3' DNA helicase it has DNA-dependent ATPase activity.</text>
</comment>
<dbReference type="InterPro" id="IPR007693">
    <property type="entry name" value="DNA_helicase_DnaB-like_N"/>
</dbReference>
<dbReference type="Pfam" id="PF14528">
    <property type="entry name" value="LAGLIDADG_3"/>
    <property type="match status" value="1"/>
</dbReference>
<accession>A0ABP4VDU0</accession>
<dbReference type="SMART" id="SM00306">
    <property type="entry name" value="HintN"/>
    <property type="match status" value="1"/>
</dbReference>